<organism evidence="1 2">
    <name type="scientific">Pelosinus propionicus DSM 13327</name>
    <dbReference type="NCBI Taxonomy" id="1123291"/>
    <lineage>
        <taxon>Bacteria</taxon>
        <taxon>Bacillati</taxon>
        <taxon>Bacillota</taxon>
        <taxon>Negativicutes</taxon>
        <taxon>Selenomonadales</taxon>
        <taxon>Sporomusaceae</taxon>
        <taxon>Pelosinus</taxon>
    </lineage>
</organism>
<reference evidence="2" key="1">
    <citation type="submission" date="2016-10" db="EMBL/GenBank/DDBJ databases">
        <authorList>
            <person name="Varghese N."/>
            <person name="Submissions S."/>
        </authorList>
    </citation>
    <scope>NUCLEOTIDE SEQUENCE [LARGE SCALE GENOMIC DNA]</scope>
    <source>
        <strain evidence="2">DSM 13327</strain>
    </source>
</reference>
<evidence type="ECO:0000313" key="1">
    <source>
        <dbReference type="EMBL" id="SFL49394.1"/>
    </source>
</evidence>
<evidence type="ECO:0000313" key="2">
    <source>
        <dbReference type="Proteomes" id="UP000199520"/>
    </source>
</evidence>
<sequence>MWLCIQLGWYSEITFRPNMGRKVFLVVNLLKEKGIRR</sequence>
<dbReference type="EMBL" id="FOTS01000006">
    <property type="protein sequence ID" value="SFL49394.1"/>
    <property type="molecule type" value="Genomic_DNA"/>
</dbReference>
<dbReference type="Proteomes" id="UP000199520">
    <property type="component" value="Unassembled WGS sequence"/>
</dbReference>
<proteinExistence type="predicted"/>
<gene>
    <name evidence="1" type="ORF">SAMN04490355_1006139</name>
</gene>
<protein>
    <submittedName>
        <fullName evidence="1">Uncharacterized protein</fullName>
    </submittedName>
</protein>
<accession>A0A1I4I544</accession>
<keyword evidence="2" id="KW-1185">Reference proteome</keyword>
<dbReference type="AlphaFoldDB" id="A0A1I4I544"/>
<name>A0A1I4I544_9FIRM</name>